<evidence type="ECO:0000313" key="2">
    <source>
        <dbReference type="Proteomes" id="UP000095759"/>
    </source>
</evidence>
<comment type="caution">
    <text evidence="1">The sequence shown here is derived from an EMBL/GenBank/DDBJ whole genome shotgun (WGS) entry which is preliminary data.</text>
</comment>
<gene>
    <name evidence="1" type="ORF">AS594_36385</name>
</gene>
<keyword evidence="2" id="KW-1185">Reference proteome</keyword>
<dbReference type="EMBL" id="MEHJ01000001">
    <property type="protein sequence ID" value="OEJ29970.1"/>
    <property type="molecule type" value="Genomic_DNA"/>
</dbReference>
<proteinExistence type="predicted"/>
<protein>
    <submittedName>
        <fullName evidence="1">Uncharacterized protein</fullName>
    </submittedName>
</protein>
<organism evidence="1 2">
    <name type="scientific">Streptomyces agglomeratus</name>
    <dbReference type="NCBI Taxonomy" id="285458"/>
    <lineage>
        <taxon>Bacteria</taxon>
        <taxon>Bacillati</taxon>
        <taxon>Actinomycetota</taxon>
        <taxon>Actinomycetes</taxon>
        <taxon>Kitasatosporales</taxon>
        <taxon>Streptomycetaceae</taxon>
        <taxon>Streptomyces</taxon>
    </lineage>
</organism>
<accession>A0A1E5PK84</accession>
<dbReference type="OrthoDB" id="4273253at2"/>
<dbReference type="RefSeq" id="WP_069936068.1">
    <property type="nucleotide sequence ID" value="NZ_MEHJ01000001.1"/>
</dbReference>
<dbReference type="Proteomes" id="UP000095759">
    <property type="component" value="Unassembled WGS sequence"/>
</dbReference>
<dbReference type="AlphaFoldDB" id="A0A1E5PK84"/>
<reference evidence="1 2" key="1">
    <citation type="submission" date="2016-08" db="EMBL/GenBank/DDBJ databases">
        <title>Complete genome sequence of Streptomyces agglomeratus strain 6-3-2, a novel anti-MRSA actinomycete isolated from Wuli of Tebit, China.</title>
        <authorList>
            <person name="Chen X."/>
        </authorList>
    </citation>
    <scope>NUCLEOTIDE SEQUENCE [LARGE SCALE GENOMIC DNA]</scope>
    <source>
        <strain evidence="1 2">6-3-2</strain>
    </source>
</reference>
<name>A0A1E5PK84_9ACTN</name>
<sequence>MTRASVPITGPVLLLGDAMPSTMRKPFNPVKAAAVQAAVERAQTGQASQVGPDPALHSHDAELRWVEAVLRHRLSLHSLGRPIGIRTRDDDTHPLVADGVHFPAVALSISFADRTLDFLATYDDRRRLIFDLLAPCAQCGKPVPTEEINSLGDLGDYLLQTRDGLGGSPRLRTSPAHAADCLARGD</sequence>
<evidence type="ECO:0000313" key="1">
    <source>
        <dbReference type="EMBL" id="OEJ29970.1"/>
    </source>
</evidence>